<proteinExistence type="predicted"/>
<gene>
    <name evidence="2" type="ORF">EP867_15930</name>
</gene>
<evidence type="ECO:0000259" key="1">
    <source>
        <dbReference type="Pfam" id="PF06527"/>
    </source>
</evidence>
<protein>
    <recommendedName>
        <fullName evidence="1">TniQ domain-containing protein</fullName>
    </recommendedName>
</protein>
<organism evidence="2 3">
    <name type="scientific">Falsigemmobacter intermedius</name>
    <dbReference type="NCBI Taxonomy" id="1553448"/>
    <lineage>
        <taxon>Bacteria</taxon>
        <taxon>Pseudomonadati</taxon>
        <taxon>Pseudomonadota</taxon>
        <taxon>Alphaproteobacteria</taxon>
        <taxon>Rhodobacterales</taxon>
        <taxon>Paracoccaceae</taxon>
        <taxon>Falsigemmobacter</taxon>
    </lineage>
</organism>
<keyword evidence="3" id="KW-1185">Reference proteome</keyword>
<dbReference type="EMBL" id="SBLC01000034">
    <property type="protein sequence ID" value="RWY38497.1"/>
    <property type="molecule type" value="Genomic_DNA"/>
</dbReference>
<comment type="caution">
    <text evidence="2">The sequence shown here is derived from an EMBL/GenBank/DDBJ whole genome shotgun (WGS) entry which is preliminary data.</text>
</comment>
<name>A0A451GHQ9_9RHOB</name>
<dbReference type="InterPro" id="IPR009492">
    <property type="entry name" value="TniQ"/>
</dbReference>
<reference evidence="2 3" key="1">
    <citation type="journal article" date="2015" name="Int. J. Syst. Evol. Microbiol.">
        <title>Gemmobacter intermedius sp. nov., isolated from a white stork (Ciconia ciconia).</title>
        <authorList>
            <person name="Kampfer P."/>
            <person name="Jerzak L."/>
            <person name="Wilharm G."/>
            <person name="Golke J."/>
            <person name="Busse H.J."/>
            <person name="Glaeser S.P."/>
        </authorList>
    </citation>
    <scope>NUCLEOTIDE SEQUENCE [LARGE SCALE GENOMIC DNA]</scope>
    <source>
        <strain evidence="2 3">119/4</strain>
    </source>
</reference>
<feature type="domain" description="TniQ" evidence="1">
    <location>
        <begin position="24"/>
        <end position="159"/>
    </location>
</feature>
<accession>A0A451GHQ9</accession>
<sequence>MGDPNHFADSSPPIPVRGQSLTSFVTPKPRETFPSFLGRVAASRGVSVLEYTRDLGVQFRNILELPDVMREGLLKWANLSVPQMDEMLSWTGIRSGDIKITYRGETFGSRSLRSPTVRGCPVCLRQDMSVDGTAAELMALRGHWQFRDCVTCIEHGHLLVPLWSHDIVKVRLDSAAQFQQLAQRIQSQELDMPRIALAPYDHWLEARLMGQKDQNWIDEFSIDTVTTVSRLLGAKIIGHSLTDLKQDVGLLRTALVAGFSTLQAGPDGFRAALEQLAAGKASAAGELRSVYGDLYTRLGHDLGGQPSFDPFRDIMRAVIMGSWPFPEGEVILGTRFEKRYTHSVTTAAVQVNIRADKMAALLVEAGAIEADDPRPLGRQLFSAEKFAPFLEDVANLVGQSAMRQAIGATRKEFEILVREGLLRPRTQIKELRQPWLIRDGQEFVEKLYDIAVPGVDPADDAWARLVSITVSKRVTLSNLVGAALSGAIQIGLIEGEVGFHAIRALTASVDKWIAEVRLNTEEGQLMAASLSLAEFGRAVGIREMSDLTALISLGIISATEVVNPLSRKRQWRVKKDDIRDFRAKFTTVGMLAEETGQSPNVVGAAIRRAKIAPYSVQNVTFRNLWPRERLMELKY</sequence>
<dbReference type="Proteomes" id="UP000287168">
    <property type="component" value="Unassembled WGS sequence"/>
</dbReference>
<dbReference type="Pfam" id="PF06527">
    <property type="entry name" value="TniQ"/>
    <property type="match status" value="1"/>
</dbReference>
<evidence type="ECO:0000313" key="3">
    <source>
        <dbReference type="Proteomes" id="UP000287168"/>
    </source>
</evidence>
<evidence type="ECO:0000313" key="2">
    <source>
        <dbReference type="EMBL" id="RWY38497.1"/>
    </source>
</evidence>
<dbReference type="OrthoDB" id="7595282at2"/>
<dbReference type="AlphaFoldDB" id="A0A451GHQ9"/>